<dbReference type="InterPro" id="IPR001565">
    <property type="entry name" value="Synaptotagmin"/>
</dbReference>
<keyword evidence="3" id="KW-1133">Transmembrane helix</keyword>
<accession>X2B0H2</accession>
<dbReference type="GO" id="GO:0000149">
    <property type="term" value="F:SNARE binding"/>
    <property type="evidence" value="ECO:0007669"/>
    <property type="project" value="TreeGrafter"/>
</dbReference>
<dbReference type="EnsemblMetazoa" id="CapteT228420">
    <property type="protein sequence ID" value="CapteP228420"/>
    <property type="gene ID" value="CapteG228420"/>
</dbReference>
<reference evidence="6" key="1">
    <citation type="submission" date="2012-12" db="EMBL/GenBank/DDBJ databases">
        <authorList>
            <person name="Hellsten U."/>
            <person name="Grimwood J."/>
            <person name="Chapman J.A."/>
            <person name="Shapiro H."/>
            <person name="Aerts A."/>
            <person name="Otillar R.P."/>
            <person name="Terry A.Y."/>
            <person name="Boore J.L."/>
            <person name="Simakov O."/>
            <person name="Marletaz F."/>
            <person name="Cho S.-J."/>
            <person name="Edsinger-Gonzales E."/>
            <person name="Havlak P."/>
            <person name="Kuo D.-H."/>
            <person name="Larsson T."/>
            <person name="Lv J."/>
            <person name="Arendt D."/>
            <person name="Savage R."/>
            <person name="Osoegawa K."/>
            <person name="de Jong P."/>
            <person name="Lindberg D.R."/>
            <person name="Seaver E.C."/>
            <person name="Weisblat D.A."/>
            <person name="Putnam N.H."/>
            <person name="Grigoriev I.V."/>
            <person name="Rokhsar D.S."/>
        </authorList>
    </citation>
    <scope>NUCLEOTIDE SEQUENCE</scope>
    <source>
        <strain evidence="6">I ESC-2004</strain>
    </source>
</reference>
<evidence type="ECO:0000256" key="1">
    <source>
        <dbReference type="ARBA" id="ARBA00022737"/>
    </source>
</evidence>
<dbReference type="GO" id="GO:0048791">
    <property type="term" value="P:calcium ion-regulated exocytosis of neurotransmitter"/>
    <property type="evidence" value="ECO:0007669"/>
    <property type="project" value="TreeGrafter"/>
</dbReference>
<feature type="domain" description="C2" evidence="4">
    <location>
        <begin position="317"/>
        <end position="438"/>
    </location>
</feature>
<feature type="region of interest" description="Disordered" evidence="2">
    <location>
        <begin position="104"/>
        <end position="127"/>
    </location>
</feature>
<sequence length="508" mass="57170">MSALDDWAVTLILLVICGVVILLIALSCKLFSTWKFAAFFGGFDDDEKAGLTRKNPCNGYTFTPQVPVGADGFHHQPPYQQFNEATPPVDKGYDNQALTFSSENENAHKSNTKPEEPPAPWIPPQPVAQQHPLEVPEADAHHDNSPMSVDSISVDYDPPEGLQRAGSCESVASDSSVMQLEPEAPKIGQLEFGLEYDSEVSELVVSVIQARDLETEKLTNQVDSYVKCWVHPRAKGQKKQTKVIKETPNPVYKERFLFSIDALEVLTRTVRFQVCSCDKYARHKLLGETELKLCDIDIRQPIRVWMNLRDMDEKAAEFGDIMFSLSYLPTAERLTIVIVKARNLKWNDGRESGNCFVKVYLLQNGKRVGKKKTSTKKDERNPIFNEAMIFSVPSSSLSNVQLRISMLEQEGDWPICVYKLVFLYMTQPLKESQVVLALIEGARAGSGDDDAIFGSTFQVPGNQVPRFDTIPWWRVSGHHIRTQRVSYPEIVHTTLDYDATALSRPLIE</sequence>
<dbReference type="GO" id="GO:0048488">
    <property type="term" value="P:synaptic vesicle endocytosis"/>
    <property type="evidence" value="ECO:0007669"/>
    <property type="project" value="TreeGrafter"/>
</dbReference>
<keyword evidence="6" id="KW-1185">Reference proteome</keyword>
<dbReference type="PANTHER" id="PTHR10024:SF252">
    <property type="entry name" value="SYNAPTOTAGMIN-12"/>
    <property type="match status" value="1"/>
</dbReference>
<keyword evidence="3" id="KW-0812">Transmembrane</keyword>
<dbReference type="Gene3D" id="2.60.40.150">
    <property type="entry name" value="C2 domain"/>
    <property type="match status" value="2"/>
</dbReference>
<name>X2B0H2_CAPTE</name>
<organism evidence="5 6">
    <name type="scientific">Capitella teleta</name>
    <name type="common">Polychaete worm</name>
    <dbReference type="NCBI Taxonomy" id="283909"/>
    <lineage>
        <taxon>Eukaryota</taxon>
        <taxon>Metazoa</taxon>
        <taxon>Spiralia</taxon>
        <taxon>Lophotrochozoa</taxon>
        <taxon>Annelida</taxon>
        <taxon>Polychaeta</taxon>
        <taxon>Sedentaria</taxon>
        <taxon>Scolecida</taxon>
        <taxon>Capitellidae</taxon>
        <taxon>Capitella</taxon>
    </lineage>
</organism>
<feature type="transmembrane region" description="Helical" evidence="3">
    <location>
        <begin position="7"/>
        <end position="26"/>
    </location>
</feature>
<dbReference type="Pfam" id="PF00168">
    <property type="entry name" value="C2"/>
    <property type="match status" value="2"/>
</dbReference>
<keyword evidence="3" id="KW-0472">Membrane</keyword>
<evidence type="ECO:0000313" key="6">
    <source>
        <dbReference type="Proteomes" id="UP000014760"/>
    </source>
</evidence>
<dbReference type="InterPro" id="IPR000008">
    <property type="entry name" value="C2_dom"/>
</dbReference>
<dbReference type="GO" id="GO:0005544">
    <property type="term" value="F:calcium-dependent phospholipid binding"/>
    <property type="evidence" value="ECO:0007669"/>
    <property type="project" value="TreeGrafter"/>
</dbReference>
<dbReference type="GO" id="GO:0070382">
    <property type="term" value="C:exocytic vesicle"/>
    <property type="evidence" value="ECO:0007669"/>
    <property type="project" value="TreeGrafter"/>
</dbReference>
<feature type="compositionally biased region" description="Pro residues" evidence="2">
    <location>
        <begin position="117"/>
        <end position="126"/>
    </location>
</feature>
<dbReference type="GO" id="GO:0098793">
    <property type="term" value="C:presynapse"/>
    <property type="evidence" value="ECO:0007669"/>
    <property type="project" value="GOC"/>
</dbReference>
<dbReference type="GO" id="GO:0030276">
    <property type="term" value="F:clathrin binding"/>
    <property type="evidence" value="ECO:0007669"/>
    <property type="project" value="TreeGrafter"/>
</dbReference>
<dbReference type="OMA" id="DETSIMQ"/>
<dbReference type="Proteomes" id="UP000014760">
    <property type="component" value="Unassembled WGS sequence"/>
</dbReference>
<evidence type="ECO:0000313" key="5">
    <source>
        <dbReference type="EnsemblMetazoa" id="CapteP228420"/>
    </source>
</evidence>
<evidence type="ECO:0000256" key="2">
    <source>
        <dbReference type="SAM" id="MobiDB-lite"/>
    </source>
</evidence>
<dbReference type="PRINTS" id="PR00399">
    <property type="entry name" value="SYNAPTOTAGMN"/>
</dbReference>
<evidence type="ECO:0000256" key="3">
    <source>
        <dbReference type="SAM" id="Phobius"/>
    </source>
</evidence>
<reference evidence="6" key="2">
    <citation type="journal article" date="2013" name="Nature">
        <title>Insights into bilaterian evolution from three spiralian genomes.</title>
        <authorList>
            <person name="Simakov O."/>
            <person name="Marletaz F."/>
            <person name="Cho S.J."/>
            <person name="Edsinger-Gonzales E."/>
            <person name="Havlak P."/>
            <person name="Hellsten U."/>
            <person name="Kuo D.H."/>
            <person name="Larsson T."/>
            <person name="Lv J."/>
            <person name="Arendt D."/>
            <person name="Savage R."/>
            <person name="Osoegawa K."/>
            <person name="de Jong P."/>
            <person name="Grimwood J."/>
            <person name="Chapman J.A."/>
            <person name="Shapiro H."/>
            <person name="Aerts A."/>
            <person name="Otillar R.P."/>
            <person name="Terry A.Y."/>
            <person name="Boore J.L."/>
            <person name="Grigoriev I.V."/>
            <person name="Lindberg D.R."/>
            <person name="Seaver E.C."/>
            <person name="Weisblat D.A."/>
            <person name="Putnam N.H."/>
            <person name="Rokhsar D.S."/>
        </authorList>
    </citation>
    <scope>NUCLEOTIDE SEQUENCE</scope>
    <source>
        <strain evidence="6">I ESC-2004</strain>
    </source>
</reference>
<dbReference type="SMART" id="SM00239">
    <property type="entry name" value="C2"/>
    <property type="match status" value="2"/>
</dbReference>
<feature type="compositionally biased region" description="Basic and acidic residues" evidence="2">
    <location>
        <begin position="105"/>
        <end position="116"/>
    </location>
</feature>
<keyword evidence="1" id="KW-0677">Repeat</keyword>
<dbReference type="PROSITE" id="PS50004">
    <property type="entry name" value="C2"/>
    <property type="match status" value="2"/>
</dbReference>
<proteinExistence type="predicted"/>
<dbReference type="EMBL" id="AMQN01001964">
    <property type="status" value="NOT_ANNOTATED_CDS"/>
    <property type="molecule type" value="Genomic_DNA"/>
</dbReference>
<dbReference type="AlphaFoldDB" id="X2B0H2"/>
<feature type="domain" description="C2" evidence="4">
    <location>
        <begin position="186"/>
        <end position="306"/>
    </location>
</feature>
<dbReference type="GO" id="GO:0001786">
    <property type="term" value="F:phosphatidylserine binding"/>
    <property type="evidence" value="ECO:0007669"/>
    <property type="project" value="TreeGrafter"/>
</dbReference>
<dbReference type="InterPro" id="IPR035892">
    <property type="entry name" value="C2_domain_sf"/>
</dbReference>
<evidence type="ECO:0000259" key="4">
    <source>
        <dbReference type="PROSITE" id="PS50004"/>
    </source>
</evidence>
<dbReference type="GO" id="GO:0005509">
    <property type="term" value="F:calcium ion binding"/>
    <property type="evidence" value="ECO:0007669"/>
    <property type="project" value="TreeGrafter"/>
</dbReference>
<dbReference type="HOGENOM" id="CLU_033854_0_0_1"/>
<dbReference type="GO" id="GO:0005886">
    <property type="term" value="C:plasma membrane"/>
    <property type="evidence" value="ECO:0007669"/>
    <property type="project" value="TreeGrafter"/>
</dbReference>
<reference evidence="5" key="3">
    <citation type="submission" date="2015-06" db="UniProtKB">
        <authorList>
            <consortium name="EnsemblMetazoa"/>
        </authorList>
    </citation>
    <scope>IDENTIFICATION</scope>
</reference>
<dbReference type="SUPFAM" id="SSF49562">
    <property type="entry name" value="C2 domain (Calcium/lipid-binding domain, CaLB)"/>
    <property type="match status" value="2"/>
</dbReference>
<dbReference type="PANTHER" id="PTHR10024">
    <property type="entry name" value="SYNAPTOTAGMIN"/>
    <property type="match status" value="1"/>
</dbReference>
<protein>
    <recommendedName>
        <fullName evidence="4">C2 domain-containing protein</fullName>
    </recommendedName>
</protein>